<reference evidence="2" key="1">
    <citation type="submission" date="2014-09" db="EMBL/GenBank/DDBJ databases">
        <authorList>
            <person name="Magalhaes I.L.F."/>
            <person name="Oliveira U."/>
            <person name="Santos F.R."/>
            <person name="Vidigal T.H.D.A."/>
            <person name="Brescovit A.D."/>
            <person name="Santos A.J."/>
        </authorList>
    </citation>
    <scope>NUCLEOTIDE SEQUENCE</scope>
    <source>
        <tissue evidence="2">Shoot tissue taken approximately 20 cm above the soil surface</tissue>
    </source>
</reference>
<reference evidence="2" key="2">
    <citation type="journal article" date="2015" name="Data Brief">
        <title>Shoot transcriptome of the giant reed, Arundo donax.</title>
        <authorList>
            <person name="Barrero R.A."/>
            <person name="Guerrero F.D."/>
            <person name="Moolhuijzen P."/>
            <person name="Goolsby J.A."/>
            <person name="Tidwell J."/>
            <person name="Bellgard S.E."/>
            <person name="Bellgard M.I."/>
        </authorList>
    </citation>
    <scope>NUCLEOTIDE SEQUENCE</scope>
    <source>
        <tissue evidence="2">Shoot tissue taken approximately 20 cm above the soil surface</tissue>
    </source>
</reference>
<proteinExistence type="predicted"/>
<dbReference type="EMBL" id="GBRH01175283">
    <property type="protein sequence ID" value="JAE22613.1"/>
    <property type="molecule type" value="Transcribed_RNA"/>
</dbReference>
<name>A0A0A9GPP6_ARUDO</name>
<protein>
    <submittedName>
        <fullName evidence="2">Uncharacterized protein</fullName>
    </submittedName>
</protein>
<evidence type="ECO:0000256" key="1">
    <source>
        <dbReference type="SAM" id="MobiDB-lite"/>
    </source>
</evidence>
<sequence length="50" mass="5514">MAECGRRIDRRISRSGTDLAGAAPQQMTNSPNVSAKGRHRVRRRVGNDAH</sequence>
<accession>A0A0A9GPP6</accession>
<feature type="region of interest" description="Disordered" evidence="1">
    <location>
        <begin position="1"/>
        <end position="50"/>
    </location>
</feature>
<dbReference type="AlphaFoldDB" id="A0A0A9GPP6"/>
<feature type="compositionally biased region" description="Basic and acidic residues" evidence="1">
    <location>
        <begin position="1"/>
        <end position="12"/>
    </location>
</feature>
<organism evidence="2">
    <name type="scientific">Arundo donax</name>
    <name type="common">Giant reed</name>
    <name type="synonym">Donax arundinaceus</name>
    <dbReference type="NCBI Taxonomy" id="35708"/>
    <lineage>
        <taxon>Eukaryota</taxon>
        <taxon>Viridiplantae</taxon>
        <taxon>Streptophyta</taxon>
        <taxon>Embryophyta</taxon>
        <taxon>Tracheophyta</taxon>
        <taxon>Spermatophyta</taxon>
        <taxon>Magnoliopsida</taxon>
        <taxon>Liliopsida</taxon>
        <taxon>Poales</taxon>
        <taxon>Poaceae</taxon>
        <taxon>PACMAD clade</taxon>
        <taxon>Arundinoideae</taxon>
        <taxon>Arundineae</taxon>
        <taxon>Arundo</taxon>
    </lineage>
</organism>
<evidence type="ECO:0000313" key="2">
    <source>
        <dbReference type="EMBL" id="JAE22613.1"/>
    </source>
</evidence>